<dbReference type="eggNOG" id="ENOG502T7VZ">
    <property type="taxonomic scope" value="Eukaryota"/>
</dbReference>
<evidence type="ECO:0000313" key="11">
    <source>
        <dbReference type="EMBL" id="EHB10109.1"/>
    </source>
</evidence>
<evidence type="ECO:0000256" key="8">
    <source>
        <dbReference type="RuleBase" id="RU003695"/>
    </source>
</evidence>
<dbReference type="SUPFAM" id="SSF50814">
    <property type="entry name" value="Lipocalins"/>
    <property type="match status" value="1"/>
</dbReference>
<dbReference type="PROSITE" id="PS00213">
    <property type="entry name" value="LIPOCALIN"/>
    <property type="match status" value="1"/>
</dbReference>
<dbReference type="STRING" id="10181.G5BLE8"/>
<keyword evidence="3" id="KW-0813">Transport</keyword>
<evidence type="ECO:0000256" key="6">
    <source>
        <dbReference type="ARBA" id="ARBA00023157"/>
    </source>
</evidence>
<proteinExistence type="inferred from homology"/>
<evidence type="ECO:0000259" key="10">
    <source>
        <dbReference type="Pfam" id="PF00061"/>
    </source>
</evidence>
<dbReference type="GO" id="GO:0036094">
    <property type="term" value="F:small molecule binding"/>
    <property type="evidence" value="ECO:0007669"/>
    <property type="project" value="InterPro"/>
</dbReference>
<keyword evidence="5 9" id="KW-0732">Signal</keyword>
<evidence type="ECO:0000256" key="1">
    <source>
        <dbReference type="ARBA" id="ARBA00004613"/>
    </source>
</evidence>
<dbReference type="InterPro" id="IPR003087">
    <property type="entry name" value="LCN2/LCN12"/>
</dbReference>
<keyword evidence="7" id="KW-0325">Glycoprotein</keyword>
<protein>
    <submittedName>
        <fullName evidence="11">Neutrophil gelatinase-associated lipocalin</fullName>
    </submittedName>
</protein>
<evidence type="ECO:0000256" key="7">
    <source>
        <dbReference type="ARBA" id="ARBA00023180"/>
    </source>
</evidence>
<dbReference type="Pfam" id="PF00061">
    <property type="entry name" value="Lipocalin"/>
    <property type="match status" value="1"/>
</dbReference>
<evidence type="ECO:0000256" key="9">
    <source>
        <dbReference type="SAM" id="SignalP"/>
    </source>
</evidence>
<evidence type="ECO:0000256" key="3">
    <source>
        <dbReference type="ARBA" id="ARBA00022448"/>
    </source>
</evidence>
<dbReference type="InterPro" id="IPR012674">
    <property type="entry name" value="Calycin"/>
</dbReference>
<dbReference type="Proteomes" id="UP000006813">
    <property type="component" value="Unassembled WGS sequence"/>
</dbReference>
<feature type="chain" id="PRO_5003474531" evidence="9">
    <location>
        <begin position="21"/>
        <end position="198"/>
    </location>
</feature>
<dbReference type="Gene3D" id="2.40.128.20">
    <property type="match status" value="1"/>
</dbReference>
<reference evidence="11 12" key="1">
    <citation type="journal article" date="2011" name="Nature">
        <title>Genome sequencing reveals insights into physiology and longevity of the naked mole rat.</title>
        <authorList>
            <person name="Kim E.B."/>
            <person name="Fang X."/>
            <person name="Fushan A.A."/>
            <person name="Huang Z."/>
            <person name="Lobanov A.V."/>
            <person name="Han L."/>
            <person name="Marino S.M."/>
            <person name="Sun X."/>
            <person name="Turanov A.A."/>
            <person name="Yang P."/>
            <person name="Yim S.H."/>
            <person name="Zhao X."/>
            <person name="Kasaikina M.V."/>
            <person name="Stoletzki N."/>
            <person name="Peng C."/>
            <person name="Polak P."/>
            <person name="Xiong Z."/>
            <person name="Kiezun A."/>
            <person name="Zhu Y."/>
            <person name="Chen Y."/>
            <person name="Kryukov G.V."/>
            <person name="Zhang Q."/>
            <person name="Peshkin L."/>
            <person name="Yang L."/>
            <person name="Bronson R.T."/>
            <person name="Buffenstein R."/>
            <person name="Wang B."/>
            <person name="Han C."/>
            <person name="Li Q."/>
            <person name="Chen L."/>
            <person name="Zhao W."/>
            <person name="Sunyaev S.R."/>
            <person name="Park T.J."/>
            <person name="Zhang G."/>
            <person name="Wang J."/>
            <person name="Gladyshev V.N."/>
        </authorList>
    </citation>
    <scope>NUCLEOTIDE SEQUENCE [LARGE SCALE GENOMIC DNA]</scope>
</reference>
<dbReference type="PANTHER" id="PTHR11430">
    <property type="entry name" value="LIPOCALIN"/>
    <property type="match status" value="1"/>
</dbReference>
<dbReference type="PANTHER" id="PTHR11430:SF13">
    <property type="entry name" value="NEUTROPHIL GELATINASE-ASSOCIATED LIPOCALIN"/>
    <property type="match status" value="1"/>
</dbReference>
<evidence type="ECO:0000256" key="4">
    <source>
        <dbReference type="ARBA" id="ARBA00022525"/>
    </source>
</evidence>
<dbReference type="AlphaFoldDB" id="G5BLE8"/>
<dbReference type="InterPro" id="IPR002345">
    <property type="entry name" value="Lipocalin"/>
</dbReference>
<accession>G5BLE8</accession>
<dbReference type="EMBL" id="JH170885">
    <property type="protein sequence ID" value="EHB10109.1"/>
    <property type="molecule type" value="Genomic_DNA"/>
</dbReference>
<sequence length="198" mass="23114">MALGLLCLGLTLLGTLQIQAKYIPPTLIPEPPLSKIPLQPDFQDDQFQGKWFGIGIAGNSIWKGSRSSYEYFMYSNTYQLKDDDSYNVTMNIFRDDECVQWNQRFVPYVERGQFSLDNETLSDGLDIYTVRVTATDYNQFAMMYAMIKFENMVYFQTKLHGRTKKLSREMKERFMEFSKSLGLIDDNIIFFEPTEKCI</sequence>
<dbReference type="PRINTS" id="PR00179">
    <property type="entry name" value="LIPOCALIN"/>
</dbReference>
<organism evidence="11 12">
    <name type="scientific">Heterocephalus glaber</name>
    <name type="common">Naked mole rat</name>
    <dbReference type="NCBI Taxonomy" id="10181"/>
    <lineage>
        <taxon>Eukaryota</taxon>
        <taxon>Metazoa</taxon>
        <taxon>Chordata</taxon>
        <taxon>Craniata</taxon>
        <taxon>Vertebrata</taxon>
        <taxon>Euteleostomi</taxon>
        <taxon>Mammalia</taxon>
        <taxon>Eutheria</taxon>
        <taxon>Euarchontoglires</taxon>
        <taxon>Glires</taxon>
        <taxon>Rodentia</taxon>
        <taxon>Hystricomorpha</taxon>
        <taxon>Bathyergidae</taxon>
        <taxon>Heterocephalus</taxon>
    </lineage>
</organism>
<keyword evidence="4" id="KW-0964">Secreted</keyword>
<dbReference type="InterPro" id="IPR000566">
    <property type="entry name" value="Lipocln_cytosolic_FA-bd_dom"/>
</dbReference>
<dbReference type="OMA" id="AGNSIWK"/>
<dbReference type="PRINTS" id="PR01275">
    <property type="entry name" value="NGELATINASE"/>
</dbReference>
<feature type="signal peptide" evidence="9">
    <location>
        <begin position="1"/>
        <end position="20"/>
    </location>
</feature>
<feature type="domain" description="Lipocalin/cytosolic fatty-acid binding" evidence="10">
    <location>
        <begin position="48"/>
        <end position="194"/>
    </location>
</feature>
<dbReference type="InParanoid" id="G5BLE8"/>
<dbReference type="GO" id="GO:0005615">
    <property type="term" value="C:extracellular space"/>
    <property type="evidence" value="ECO:0007669"/>
    <property type="project" value="TreeGrafter"/>
</dbReference>
<keyword evidence="6" id="KW-1015">Disulfide bond</keyword>
<name>G5BLE8_HETGA</name>
<evidence type="ECO:0000256" key="2">
    <source>
        <dbReference type="ARBA" id="ARBA00006889"/>
    </source>
</evidence>
<evidence type="ECO:0000256" key="5">
    <source>
        <dbReference type="ARBA" id="ARBA00022729"/>
    </source>
</evidence>
<gene>
    <name evidence="11" type="ORF">GW7_06716</name>
</gene>
<comment type="subcellular location">
    <subcellularLocation>
        <location evidence="1">Secreted</location>
    </subcellularLocation>
</comment>
<evidence type="ECO:0000313" key="12">
    <source>
        <dbReference type="Proteomes" id="UP000006813"/>
    </source>
</evidence>
<comment type="similarity">
    <text evidence="2 8">Belongs to the calycin superfamily. Lipocalin family.</text>
</comment>
<dbReference type="InterPro" id="IPR022272">
    <property type="entry name" value="Lipocalin_CS"/>
</dbReference>